<proteinExistence type="predicted"/>
<organism evidence="1 2">
    <name type="scientific">Recurvomyces mirabilis</name>
    <dbReference type="NCBI Taxonomy" id="574656"/>
    <lineage>
        <taxon>Eukaryota</taxon>
        <taxon>Fungi</taxon>
        <taxon>Dikarya</taxon>
        <taxon>Ascomycota</taxon>
        <taxon>Pezizomycotina</taxon>
        <taxon>Dothideomycetes</taxon>
        <taxon>Dothideomycetidae</taxon>
        <taxon>Mycosphaerellales</taxon>
        <taxon>Teratosphaeriaceae</taxon>
        <taxon>Recurvomyces</taxon>
    </lineage>
</organism>
<accession>A0AAE0WWU5</accession>
<reference evidence="1" key="1">
    <citation type="submission" date="2023-07" db="EMBL/GenBank/DDBJ databases">
        <title>Black Yeasts Isolated from many extreme environments.</title>
        <authorList>
            <person name="Coleine C."/>
            <person name="Stajich J.E."/>
            <person name="Selbmann L."/>
        </authorList>
    </citation>
    <scope>NUCLEOTIDE SEQUENCE</scope>
    <source>
        <strain evidence="1">CCFEE 5485</strain>
    </source>
</reference>
<dbReference type="Proteomes" id="UP001274830">
    <property type="component" value="Unassembled WGS sequence"/>
</dbReference>
<name>A0AAE0WWU5_9PEZI</name>
<dbReference type="InterPro" id="IPR038883">
    <property type="entry name" value="AN11006-like"/>
</dbReference>
<gene>
    <name evidence="1" type="ORF">LTR78_001449</name>
</gene>
<dbReference type="AlphaFoldDB" id="A0AAE0WWU5"/>
<dbReference type="PANTHER" id="PTHR42085:SF1">
    <property type="entry name" value="F-BOX DOMAIN-CONTAINING PROTEIN"/>
    <property type="match status" value="1"/>
</dbReference>
<comment type="caution">
    <text evidence="1">The sequence shown here is derived from an EMBL/GenBank/DDBJ whole genome shotgun (WGS) entry which is preliminary data.</text>
</comment>
<keyword evidence="2" id="KW-1185">Reference proteome</keyword>
<evidence type="ECO:0000313" key="2">
    <source>
        <dbReference type="Proteomes" id="UP001274830"/>
    </source>
</evidence>
<evidence type="ECO:0000313" key="1">
    <source>
        <dbReference type="EMBL" id="KAK3678996.1"/>
    </source>
</evidence>
<dbReference type="PANTHER" id="PTHR42085">
    <property type="entry name" value="F-BOX DOMAIN-CONTAINING PROTEIN"/>
    <property type="match status" value="1"/>
</dbReference>
<sequence length="167" mass="19363">MASPFFCLSSELRNRVYILALQHECTISLDNIKQFNALVQTSRQTRTESSRIFFANNIFIMNRFTHVRLARFIAKYGSEVVCNIKAMRFRWDLLDQIVIGFQVGEAHATLDWHAIDEALLSFTDEAVHRVLQANGLQVQQAYDGEQRLWVISLVQEEEDDEDVTFSM</sequence>
<protein>
    <submittedName>
        <fullName evidence="1">Uncharacterized protein</fullName>
    </submittedName>
</protein>
<dbReference type="EMBL" id="JAUTXT010000003">
    <property type="protein sequence ID" value="KAK3678996.1"/>
    <property type="molecule type" value="Genomic_DNA"/>
</dbReference>